<dbReference type="EMBL" id="BLAF01000006">
    <property type="protein sequence ID" value="GES18177.1"/>
    <property type="molecule type" value="Genomic_DNA"/>
</dbReference>
<dbReference type="RefSeq" id="WP_155343318.1">
    <property type="nucleotide sequence ID" value="NZ_BAAAHM010000017.1"/>
</dbReference>
<dbReference type="OrthoDB" id="3433293at2"/>
<protein>
    <recommendedName>
        <fullName evidence="4">Head-tail adaptor protein</fullName>
    </recommendedName>
</protein>
<dbReference type="InterPro" id="IPR038666">
    <property type="entry name" value="SSP1_head-tail_sf"/>
</dbReference>
<proteinExistence type="predicted"/>
<dbReference type="Gene3D" id="2.40.10.270">
    <property type="entry name" value="Bacteriophage SPP1 head-tail adaptor protein"/>
    <property type="match status" value="1"/>
</dbReference>
<keyword evidence="3" id="KW-1185">Reference proteome</keyword>
<accession>A0A5M3X8X4</accession>
<dbReference type="Proteomes" id="UP000377595">
    <property type="component" value="Unassembled WGS sequence"/>
</dbReference>
<gene>
    <name evidence="2" type="ORF">Aple_010720</name>
</gene>
<dbReference type="AlphaFoldDB" id="A0A5M3X8X4"/>
<evidence type="ECO:0000313" key="3">
    <source>
        <dbReference type="Proteomes" id="UP000377595"/>
    </source>
</evidence>
<feature type="region of interest" description="Disordered" evidence="1">
    <location>
        <begin position="1"/>
        <end position="25"/>
    </location>
</feature>
<name>A0A5M3X8X4_9ACTN</name>
<evidence type="ECO:0008006" key="4">
    <source>
        <dbReference type="Google" id="ProtNLM"/>
    </source>
</evidence>
<sequence length="110" mass="11798">MSIDHLLNTTAAVTRKDDTDDGGGGRASAWVAVGILPCRRSQPTAIEREVAAAGGGDLSWPVYFSAGADIKRGDRLQVDGLALEVLAVYPPSQHIYLRADCRHRQGEEPL</sequence>
<evidence type="ECO:0000256" key="1">
    <source>
        <dbReference type="SAM" id="MobiDB-lite"/>
    </source>
</evidence>
<organism evidence="2 3">
    <name type="scientific">Acrocarpospora pleiomorpha</name>
    <dbReference type="NCBI Taxonomy" id="90975"/>
    <lineage>
        <taxon>Bacteria</taxon>
        <taxon>Bacillati</taxon>
        <taxon>Actinomycetota</taxon>
        <taxon>Actinomycetes</taxon>
        <taxon>Streptosporangiales</taxon>
        <taxon>Streptosporangiaceae</taxon>
        <taxon>Acrocarpospora</taxon>
    </lineage>
</organism>
<reference evidence="2 3" key="1">
    <citation type="submission" date="2019-10" db="EMBL/GenBank/DDBJ databases">
        <title>Whole genome shotgun sequence of Acrocarpospora pleiomorpha NBRC 16267.</title>
        <authorList>
            <person name="Ichikawa N."/>
            <person name="Kimura A."/>
            <person name="Kitahashi Y."/>
            <person name="Komaki H."/>
            <person name="Oguchi A."/>
        </authorList>
    </citation>
    <scope>NUCLEOTIDE SEQUENCE [LARGE SCALE GENOMIC DNA]</scope>
    <source>
        <strain evidence="2 3">NBRC 16267</strain>
    </source>
</reference>
<evidence type="ECO:0000313" key="2">
    <source>
        <dbReference type="EMBL" id="GES18177.1"/>
    </source>
</evidence>
<comment type="caution">
    <text evidence="2">The sequence shown here is derived from an EMBL/GenBank/DDBJ whole genome shotgun (WGS) entry which is preliminary data.</text>
</comment>